<accession>A0ABT7JKR2</accession>
<feature type="region of interest" description="Disordered" evidence="1">
    <location>
        <begin position="44"/>
        <end position="65"/>
    </location>
</feature>
<reference evidence="2 3" key="1">
    <citation type="submission" date="2023-05" db="EMBL/GenBank/DDBJ databases">
        <authorList>
            <person name="Gao F."/>
        </authorList>
    </citation>
    <scope>NUCLEOTIDE SEQUENCE [LARGE SCALE GENOMIC DNA]</scope>
    <source>
        <strain evidence="2 3">MIMF12</strain>
    </source>
</reference>
<proteinExistence type="predicted"/>
<dbReference type="EMBL" id="JASNGB010000248">
    <property type="protein sequence ID" value="MDL2345646.1"/>
    <property type="molecule type" value="Genomic_DNA"/>
</dbReference>
<dbReference type="RefSeq" id="WP_285525287.1">
    <property type="nucleotide sequence ID" value="NZ_JASNGB010000248.1"/>
</dbReference>
<gene>
    <name evidence="2" type="ORF">QOL99_16040</name>
</gene>
<name>A0ABT7JKR2_9DEIO</name>
<comment type="caution">
    <text evidence="2">The sequence shown here is derived from an EMBL/GenBank/DDBJ whole genome shotgun (WGS) entry which is preliminary data.</text>
</comment>
<organism evidence="2 3">
    <name type="scientific">Deinococcus rhizophilus</name>
    <dbReference type="NCBI Taxonomy" id="3049544"/>
    <lineage>
        <taxon>Bacteria</taxon>
        <taxon>Thermotogati</taxon>
        <taxon>Deinococcota</taxon>
        <taxon>Deinococci</taxon>
        <taxon>Deinococcales</taxon>
        <taxon>Deinococcaceae</taxon>
        <taxon>Deinococcus</taxon>
    </lineage>
</organism>
<evidence type="ECO:0000256" key="1">
    <source>
        <dbReference type="SAM" id="MobiDB-lite"/>
    </source>
</evidence>
<sequence length="65" mass="6918">MADLLAERLAVQIWMAGDRWSGSALVGAAADWLPFPQDWHAADLTRSDRPVPSGGTFGGERAPAP</sequence>
<dbReference type="Proteomes" id="UP001302059">
    <property type="component" value="Unassembled WGS sequence"/>
</dbReference>
<protein>
    <submittedName>
        <fullName evidence="2">Uncharacterized protein</fullName>
    </submittedName>
</protein>
<evidence type="ECO:0000313" key="3">
    <source>
        <dbReference type="Proteomes" id="UP001302059"/>
    </source>
</evidence>
<evidence type="ECO:0000313" key="2">
    <source>
        <dbReference type="EMBL" id="MDL2345646.1"/>
    </source>
</evidence>
<keyword evidence="3" id="KW-1185">Reference proteome</keyword>